<dbReference type="InterPro" id="IPR041367">
    <property type="entry name" value="Znf-CCCH_4"/>
</dbReference>
<dbReference type="PROSITE" id="PS50103">
    <property type="entry name" value="ZF_C3H1"/>
    <property type="match status" value="1"/>
</dbReference>
<evidence type="ECO:0000256" key="1">
    <source>
        <dbReference type="ARBA" id="ARBA00004335"/>
    </source>
</evidence>
<dbReference type="GO" id="GO:0008270">
    <property type="term" value="F:zinc ion binding"/>
    <property type="evidence" value="ECO:0007669"/>
    <property type="project" value="UniProtKB-KW"/>
</dbReference>
<protein>
    <recommendedName>
        <fullName evidence="7">Nucleoporin NUP42</fullName>
    </recommendedName>
    <alternativeName>
        <fullName evidence="8">Nucleoporin-like protein 2</fullName>
    </alternativeName>
</protein>
<dbReference type="InterPro" id="IPR051767">
    <property type="entry name" value="Nucleoporin_NUP42"/>
</dbReference>
<dbReference type="Gene3D" id="4.10.1000.10">
    <property type="entry name" value="Zinc finger, CCCH-type"/>
    <property type="match status" value="1"/>
</dbReference>
<evidence type="ECO:0000313" key="12">
    <source>
        <dbReference type="Proteomes" id="UP000007266"/>
    </source>
</evidence>
<evidence type="ECO:0000256" key="2">
    <source>
        <dbReference type="ARBA" id="ARBA00022723"/>
    </source>
</evidence>
<dbReference type="SUPFAM" id="SSF90229">
    <property type="entry name" value="CCCH zinc finger"/>
    <property type="match status" value="1"/>
</dbReference>
<dbReference type="EMBL" id="KQ971363">
    <property type="protein sequence ID" value="EFA09097.2"/>
    <property type="molecule type" value="Genomic_DNA"/>
</dbReference>
<keyword evidence="5" id="KW-0539">Nucleus</keyword>
<feature type="zinc finger region" description="C3H1-type" evidence="9">
    <location>
        <begin position="1"/>
        <end position="25"/>
    </location>
</feature>
<name>D6WVA8_TRICA</name>
<organism evidence="11 12">
    <name type="scientific">Tribolium castaneum</name>
    <name type="common">Red flour beetle</name>
    <dbReference type="NCBI Taxonomy" id="7070"/>
    <lineage>
        <taxon>Eukaryota</taxon>
        <taxon>Metazoa</taxon>
        <taxon>Ecdysozoa</taxon>
        <taxon>Arthropoda</taxon>
        <taxon>Hexapoda</taxon>
        <taxon>Insecta</taxon>
        <taxon>Pterygota</taxon>
        <taxon>Neoptera</taxon>
        <taxon>Endopterygota</taxon>
        <taxon>Coleoptera</taxon>
        <taxon>Polyphaga</taxon>
        <taxon>Cucujiformia</taxon>
        <taxon>Tenebrionidae</taxon>
        <taxon>Tenebrionidae incertae sedis</taxon>
        <taxon>Tribolium</taxon>
    </lineage>
</organism>
<dbReference type="FunCoup" id="D6WVA8">
    <property type="interactions" value="61"/>
</dbReference>
<dbReference type="GO" id="GO:0031965">
    <property type="term" value="C:nuclear membrane"/>
    <property type="evidence" value="ECO:0007669"/>
    <property type="project" value="UniProtKB-SubCell"/>
</dbReference>
<dbReference type="OMA" id="CHNEHFD"/>
<evidence type="ECO:0000256" key="4">
    <source>
        <dbReference type="ARBA" id="ARBA00022833"/>
    </source>
</evidence>
<dbReference type="InterPro" id="IPR000571">
    <property type="entry name" value="Znf_CCCH"/>
</dbReference>
<evidence type="ECO:0000256" key="3">
    <source>
        <dbReference type="ARBA" id="ARBA00022771"/>
    </source>
</evidence>
<dbReference type="Pfam" id="PF18044">
    <property type="entry name" value="zf-CCCH_4"/>
    <property type="match status" value="1"/>
</dbReference>
<evidence type="ECO:0000259" key="10">
    <source>
        <dbReference type="PROSITE" id="PS50103"/>
    </source>
</evidence>
<accession>D6WVA8</accession>
<keyword evidence="2 9" id="KW-0479">Metal-binding</keyword>
<reference evidence="11 12" key="2">
    <citation type="journal article" date="2010" name="Nucleic Acids Res.">
        <title>BeetleBase in 2010: revisions to provide comprehensive genomic information for Tribolium castaneum.</title>
        <authorList>
            <person name="Kim H.S."/>
            <person name="Murphy T."/>
            <person name="Xia J."/>
            <person name="Caragea D."/>
            <person name="Park Y."/>
            <person name="Beeman R.W."/>
            <person name="Lorenzen M.D."/>
            <person name="Butcher S."/>
            <person name="Manak J.R."/>
            <person name="Brown S.J."/>
        </authorList>
    </citation>
    <scope>GENOME REANNOTATION</scope>
    <source>
        <strain evidence="11 12">Georgia GA2</strain>
    </source>
</reference>
<keyword evidence="12" id="KW-1185">Reference proteome</keyword>
<gene>
    <name evidence="11" type="primary">AUGUSTUS-3.0.2_06819</name>
    <name evidence="11" type="ORF">TcasGA2_TC006819</name>
</gene>
<dbReference type="OrthoDB" id="20729at2759"/>
<dbReference type="STRING" id="7070.D6WVA8"/>
<comment type="subcellular location">
    <subcellularLocation>
        <location evidence="1">Nucleus membrane</location>
        <topology evidence="1">Peripheral membrane protein</topology>
        <orientation evidence="1">Cytoplasmic side</orientation>
    </subcellularLocation>
</comment>
<dbReference type="Proteomes" id="UP000007266">
    <property type="component" value="Linkage group 8"/>
</dbReference>
<evidence type="ECO:0000256" key="8">
    <source>
        <dbReference type="ARBA" id="ARBA00042384"/>
    </source>
</evidence>
<dbReference type="PANTHER" id="PTHR46527:SF1">
    <property type="entry name" value="NUCLEOPORIN NUP42"/>
    <property type="match status" value="1"/>
</dbReference>
<dbReference type="PANTHER" id="PTHR46527">
    <property type="entry name" value="NUCLEOPORIN-LIKE PROTEIN 2"/>
    <property type="match status" value="1"/>
</dbReference>
<dbReference type="InterPro" id="IPR036855">
    <property type="entry name" value="Znf_CCCH_sf"/>
</dbReference>
<sequence length="356" mass="39780">MVVCKYFLQGTCRFGENCKFEHQISADHSYAGSQSVLVQNYANKPAPQNASTAVDTNTLVKAVVNDMTCAEKGGQWLLSSYSPFRDKPQFPGFEDHSMEEIRYLFYESAKNGTIEQFKQNLQMMLQQAITKIKALQNPSLDVINILKNIYNTPPSNQTQNSIFGGSQMQQKPAFGNTTQPSGIFGGVQTQSVFAANKVPNPIFGEQQNIQNKSIFAQASTQASNSMFGAPFPQNTTQPQQNIFQQQPPPFVAAQQPPSTSHFGSVNQFTAQQFGDTTSNKPAAFQHTQSIFGNFGMQQQEQNVFGGAPHQTKPNQDFYSKLEDLTEEEIKWFQSDNLDMLKIPEKPPTYEMCFKVQ</sequence>
<evidence type="ECO:0000256" key="7">
    <source>
        <dbReference type="ARBA" id="ARBA00039886"/>
    </source>
</evidence>
<evidence type="ECO:0000256" key="9">
    <source>
        <dbReference type="PROSITE-ProRule" id="PRU00723"/>
    </source>
</evidence>
<dbReference type="KEGG" id="tca:664038"/>
<evidence type="ECO:0000256" key="5">
    <source>
        <dbReference type="ARBA" id="ARBA00023242"/>
    </source>
</evidence>
<dbReference type="InParanoid" id="D6WVA8"/>
<dbReference type="AlphaFoldDB" id="D6WVA8"/>
<evidence type="ECO:0000256" key="6">
    <source>
        <dbReference type="ARBA" id="ARBA00037262"/>
    </source>
</evidence>
<dbReference type="HOGENOM" id="CLU_048441_0_0_1"/>
<reference evidence="11 12" key="1">
    <citation type="journal article" date="2008" name="Nature">
        <title>The genome of the model beetle and pest Tribolium castaneum.</title>
        <authorList>
            <consortium name="Tribolium Genome Sequencing Consortium"/>
            <person name="Richards S."/>
            <person name="Gibbs R.A."/>
            <person name="Weinstock G.M."/>
            <person name="Brown S.J."/>
            <person name="Denell R."/>
            <person name="Beeman R.W."/>
            <person name="Gibbs R."/>
            <person name="Beeman R.W."/>
            <person name="Brown S.J."/>
            <person name="Bucher G."/>
            <person name="Friedrich M."/>
            <person name="Grimmelikhuijzen C.J."/>
            <person name="Klingler M."/>
            <person name="Lorenzen M."/>
            <person name="Richards S."/>
            <person name="Roth S."/>
            <person name="Schroder R."/>
            <person name="Tautz D."/>
            <person name="Zdobnov E.M."/>
            <person name="Muzny D."/>
            <person name="Gibbs R.A."/>
            <person name="Weinstock G.M."/>
            <person name="Attaway T."/>
            <person name="Bell S."/>
            <person name="Buhay C.J."/>
            <person name="Chandrabose M.N."/>
            <person name="Chavez D."/>
            <person name="Clerk-Blankenburg K.P."/>
            <person name="Cree A."/>
            <person name="Dao M."/>
            <person name="Davis C."/>
            <person name="Chacko J."/>
            <person name="Dinh H."/>
            <person name="Dugan-Rocha S."/>
            <person name="Fowler G."/>
            <person name="Garner T.T."/>
            <person name="Garnes J."/>
            <person name="Gnirke A."/>
            <person name="Hawes A."/>
            <person name="Hernandez J."/>
            <person name="Hines S."/>
            <person name="Holder M."/>
            <person name="Hume J."/>
            <person name="Jhangiani S.N."/>
            <person name="Joshi V."/>
            <person name="Khan Z.M."/>
            <person name="Jackson L."/>
            <person name="Kovar C."/>
            <person name="Kowis A."/>
            <person name="Lee S."/>
            <person name="Lewis L.R."/>
            <person name="Margolis J."/>
            <person name="Morgan M."/>
            <person name="Nazareth L.V."/>
            <person name="Nguyen N."/>
            <person name="Okwuonu G."/>
            <person name="Parker D."/>
            <person name="Richards S."/>
            <person name="Ruiz S.J."/>
            <person name="Santibanez J."/>
            <person name="Savard J."/>
            <person name="Scherer S.E."/>
            <person name="Schneider B."/>
            <person name="Sodergren E."/>
            <person name="Tautz D."/>
            <person name="Vattahil S."/>
            <person name="Villasana D."/>
            <person name="White C.S."/>
            <person name="Wright R."/>
            <person name="Park Y."/>
            <person name="Beeman R.W."/>
            <person name="Lord J."/>
            <person name="Oppert B."/>
            <person name="Lorenzen M."/>
            <person name="Brown S."/>
            <person name="Wang L."/>
            <person name="Savard J."/>
            <person name="Tautz D."/>
            <person name="Richards S."/>
            <person name="Weinstock G."/>
            <person name="Gibbs R.A."/>
            <person name="Liu Y."/>
            <person name="Worley K."/>
            <person name="Weinstock G."/>
            <person name="Elsik C.G."/>
            <person name="Reese J.T."/>
            <person name="Elhaik E."/>
            <person name="Landan G."/>
            <person name="Graur D."/>
            <person name="Arensburger P."/>
            <person name="Atkinson P."/>
            <person name="Beeman R.W."/>
            <person name="Beidler J."/>
            <person name="Brown S.J."/>
            <person name="Demuth J.P."/>
            <person name="Drury D.W."/>
            <person name="Du Y.Z."/>
            <person name="Fujiwara H."/>
            <person name="Lorenzen M."/>
            <person name="Maselli V."/>
            <person name="Osanai M."/>
            <person name="Park Y."/>
            <person name="Robertson H.M."/>
            <person name="Tu Z."/>
            <person name="Wang J.J."/>
            <person name="Wang S."/>
            <person name="Richards S."/>
            <person name="Song H."/>
            <person name="Zhang L."/>
            <person name="Sodergren E."/>
            <person name="Werner D."/>
            <person name="Stanke M."/>
            <person name="Morgenstern B."/>
            <person name="Solovyev V."/>
            <person name="Kosarev P."/>
            <person name="Brown G."/>
            <person name="Chen H.C."/>
            <person name="Ermolaeva O."/>
            <person name="Hlavina W."/>
            <person name="Kapustin Y."/>
            <person name="Kiryutin B."/>
            <person name="Kitts P."/>
            <person name="Maglott D."/>
            <person name="Pruitt K."/>
            <person name="Sapojnikov V."/>
            <person name="Souvorov A."/>
            <person name="Mackey A.J."/>
            <person name="Waterhouse R.M."/>
            <person name="Wyder S."/>
            <person name="Zdobnov E.M."/>
            <person name="Zdobnov E.M."/>
            <person name="Wyder S."/>
            <person name="Kriventseva E.V."/>
            <person name="Kadowaki T."/>
            <person name="Bork P."/>
            <person name="Aranda M."/>
            <person name="Bao R."/>
            <person name="Beermann A."/>
            <person name="Berns N."/>
            <person name="Bolognesi R."/>
            <person name="Bonneton F."/>
            <person name="Bopp D."/>
            <person name="Brown S.J."/>
            <person name="Bucher G."/>
            <person name="Butts T."/>
            <person name="Chaumot A."/>
            <person name="Denell R.E."/>
            <person name="Ferrier D.E."/>
            <person name="Friedrich M."/>
            <person name="Gordon C.M."/>
            <person name="Jindra M."/>
            <person name="Klingler M."/>
            <person name="Lan Q."/>
            <person name="Lattorff H.M."/>
            <person name="Laudet V."/>
            <person name="von Levetsow C."/>
            <person name="Liu Z."/>
            <person name="Lutz R."/>
            <person name="Lynch J.A."/>
            <person name="da Fonseca R.N."/>
            <person name="Posnien N."/>
            <person name="Reuter R."/>
            <person name="Roth S."/>
            <person name="Savard J."/>
            <person name="Schinko J.B."/>
            <person name="Schmitt C."/>
            <person name="Schoppmeier M."/>
            <person name="Schroder R."/>
            <person name="Shippy T.D."/>
            <person name="Simonnet F."/>
            <person name="Marques-Souza H."/>
            <person name="Tautz D."/>
            <person name="Tomoyasu Y."/>
            <person name="Trauner J."/>
            <person name="Van der Zee M."/>
            <person name="Vervoort M."/>
            <person name="Wittkopp N."/>
            <person name="Wimmer E.A."/>
            <person name="Yang X."/>
            <person name="Jones A.K."/>
            <person name="Sattelle D.B."/>
            <person name="Ebert P.R."/>
            <person name="Nelson D."/>
            <person name="Scott J.G."/>
            <person name="Beeman R.W."/>
            <person name="Muthukrishnan S."/>
            <person name="Kramer K.J."/>
            <person name="Arakane Y."/>
            <person name="Beeman R.W."/>
            <person name="Zhu Q."/>
            <person name="Hogenkamp D."/>
            <person name="Dixit R."/>
            <person name="Oppert B."/>
            <person name="Jiang H."/>
            <person name="Zou Z."/>
            <person name="Marshall J."/>
            <person name="Elpidina E."/>
            <person name="Vinokurov K."/>
            <person name="Oppert C."/>
            <person name="Zou Z."/>
            <person name="Evans J."/>
            <person name="Lu Z."/>
            <person name="Zhao P."/>
            <person name="Sumathipala N."/>
            <person name="Altincicek B."/>
            <person name="Vilcinskas A."/>
            <person name="Williams M."/>
            <person name="Hultmark D."/>
            <person name="Hetru C."/>
            <person name="Jiang H."/>
            <person name="Grimmelikhuijzen C.J."/>
            <person name="Hauser F."/>
            <person name="Cazzamali G."/>
            <person name="Williamson M."/>
            <person name="Park Y."/>
            <person name="Li B."/>
            <person name="Tanaka Y."/>
            <person name="Predel R."/>
            <person name="Neupert S."/>
            <person name="Schachtner J."/>
            <person name="Verleyen P."/>
            <person name="Raible F."/>
            <person name="Bork P."/>
            <person name="Friedrich M."/>
            <person name="Walden K.K."/>
            <person name="Robertson H.M."/>
            <person name="Angeli S."/>
            <person name="Foret S."/>
            <person name="Bucher G."/>
            <person name="Schuetz S."/>
            <person name="Maleszka R."/>
            <person name="Wimmer E.A."/>
            <person name="Beeman R.W."/>
            <person name="Lorenzen M."/>
            <person name="Tomoyasu Y."/>
            <person name="Miller S.C."/>
            <person name="Grossmann D."/>
            <person name="Bucher G."/>
        </authorList>
    </citation>
    <scope>NUCLEOTIDE SEQUENCE [LARGE SCALE GENOMIC DNA]</scope>
    <source>
        <strain evidence="11 12">Georgia GA2</strain>
    </source>
</reference>
<keyword evidence="3 9" id="KW-0863">Zinc-finger</keyword>
<comment type="function">
    <text evidence="6">Required for the export of mRNAs containing poly(A) tails from the nucleus into the cytoplasm.</text>
</comment>
<evidence type="ECO:0000313" key="11">
    <source>
        <dbReference type="EMBL" id="EFA09097.2"/>
    </source>
</evidence>
<keyword evidence="4 9" id="KW-0862">Zinc</keyword>
<proteinExistence type="predicted"/>
<feature type="domain" description="C3H1-type" evidence="10">
    <location>
        <begin position="1"/>
        <end position="25"/>
    </location>
</feature>
<dbReference type="eggNOG" id="ENOG502R2TD">
    <property type="taxonomic scope" value="Eukaryota"/>
</dbReference>
<dbReference type="SMART" id="SM00356">
    <property type="entry name" value="ZnF_C3H1"/>
    <property type="match status" value="1"/>
</dbReference>